<sequence length="290" mass="33892">MALKYEEMMKEKGFLDYAVDCKHPLIKQKAKDELGETDEIRRRALEQFRKMVLADKKLNCLTDDEFLLMFLRARKYDEKRAIDLLRSFFHTISSHPEIFNKLDKEKIYKLTGSKVISALPFRDNEGCLILIGKIGIWDVDEFSEQVLFCTALILYLCAVNFEATQVTGVRVIFDAEGYSFKQVRRFVPRYLPLVSKAIRNCIPIRFKSIHLINESIVLRYGWSVLKLFLSEKIKSRFCFHGGNIEELLEYIPKEVLPVDYGGDCANSIDGDRLVKELDKYYDRFLSMMKC</sequence>
<dbReference type="GO" id="GO:0016020">
    <property type="term" value="C:membrane"/>
    <property type="evidence" value="ECO:0007669"/>
    <property type="project" value="TreeGrafter"/>
</dbReference>
<dbReference type="CDD" id="cd00170">
    <property type="entry name" value="SEC14"/>
    <property type="match status" value="1"/>
</dbReference>
<dbReference type="SUPFAM" id="SSF52087">
    <property type="entry name" value="CRAL/TRIO domain"/>
    <property type="match status" value="1"/>
</dbReference>
<organism evidence="2 3">
    <name type="scientific">Nephila pilipes</name>
    <name type="common">Giant wood spider</name>
    <name type="synonym">Nephila maculata</name>
    <dbReference type="NCBI Taxonomy" id="299642"/>
    <lineage>
        <taxon>Eukaryota</taxon>
        <taxon>Metazoa</taxon>
        <taxon>Ecdysozoa</taxon>
        <taxon>Arthropoda</taxon>
        <taxon>Chelicerata</taxon>
        <taxon>Arachnida</taxon>
        <taxon>Araneae</taxon>
        <taxon>Araneomorphae</taxon>
        <taxon>Entelegynae</taxon>
        <taxon>Araneoidea</taxon>
        <taxon>Nephilidae</taxon>
        <taxon>Nephila</taxon>
    </lineage>
</organism>
<dbReference type="InterPro" id="IPR036273">
    <property type="entry name" value="CRAL/TRIO_N_dom_sf"/>
</dbReference>
<dbReference type="InterPro" id="IPR001251">
    <property type="entry name" value="CRAL-TRIO_dom"/>
</dbReference>
<comment type="caution">
    <text evidence="2">The sequence shown here is derived from an EMBL/GenBank/DDBJ whole genome shotgun (WGS) entry which is preliminary data.</text>
</comment>
<protein>
    <submittedName>
        <fullName evidence="2">Alpha-tocopherol transfer protein-like</fullName>
    </submittedName>
</protein>
<evidence type="ECO:0000259" key="1">
    <source>
        <dbReference type="PROSITE" id="PS50191"/>
    </source>
</evidence>
<dbReference type="SMART" id="SM01100">
    <property type="entry name" value="CRAL_TRIO_N"/>
    <property type="match status" value="1"/>
</dbReference>
<dbReference type="Pfam" id="PF00650">
    <property type="entry name" value="CRAL_TRIO"/>
    <property type="match status" value="1"/>
</dbReference>
<dbReference type="GO" id="GO:1902936">
    <property type="term" value="F:phosphatidylinositol bisphosphate binding"/>
    <property type="evidence" value="ECO:0007669"/>
    <property type="project" value="TreeGrafter"/>
</dbReference>
<evidence type="ECO:0000313" key="3">
    <source>
        <dbReference type="Proteomes" id="UP000887013"/>
    </source>
</evidence>
<dbReference type="PANTHER" id="PTHR10174">
    <property type="entry name" value="ALPHA-TOCOPHEROL TRANSFER PROTEIN-RELATED"/>
    <property type="match status" value="1"/>
</dbReference>
<dbReference type="PROSITE" id="PS50191">
    <property type="entry name" value="CRAL_TRIO"/>
    <property type="match status" value="1"/>
</dbReference>
<dbReference type="InterPro" id="IPR011074">
    <property type="entry name" value="CRAL/TRIO_N_dom"/>
</dbReference>
<dbReference type="EMBL" id="BMAW01037227">
    <property type="protein sequence ID" value="GFU47504.1"/>
    <property type="molecule type" value="Genomic_DNA"/>
</dbReference>
<dbReference type="AlphaFoldDB" id="A0A8X6UTP1"/>
<dbReference type="Proteomes" id="UP000887013">
    <property type="component" value="Unassembled WGS sequence"/>
</dbReference>
<keyword evidence="3" id="KW-1185">Reference proteome</keyword>
<dbReference type="PANTHER" id="PTHR10174:SF130">
    <property type="entry name" value="ALPHA-TOCOPHEROL TRANSFER PROTEIN-LIKE"/>
    <property type="match status" value="1"/>
</dbReference>
<name>A0A8X6UTP1_NEPPI</name>
<dbReference type="InterPro" id="IPR036865">
    <property type="entry name" value="CRAL-TRIO_dom_sf"/>
</dbReference>
<dbReference type="SUPFAM" id="SSF46938">
    <property type="entry name" value="CRAL/TRIO N-terminal domain"/>
    <property type="match status" value="1"/>
</dbReference>
<dbReference type="Gene3D" id="3.40.525.10">
    <property type="entry name" value="CRAL-TRIO lipid binding domain"/>
    <property type="match status" value="1"/>
</dbReference>
<accession>A0A8X6UTP1</accession>
<dbReference type="OrthoDB" id="75724at2759"/>
<reference evidence="2" key="1">
    <citation type="submission" date="2020-08" db="EMBL/GenBank/DDBJ databases">
        <title>Multicomponent nature underlies the extraordinary mechanical properties of spider dragline silk.</title>
        <authorList>
            <person name="Kono N."/>
            <person name="Nakamura H."/>
            <person name="Mori M."/>
            <person name="Yoshida Y."/>
            <person name="Ohtoshi R."/>
            <person name="Malay A.D."/>
            <person name="Moran D.A.P."/>
            <person name="Tomita M."/>
            <person name="Numata K."/>
            <person name="Arakawa K."/>
        </authorList>
    </citation>
    <scope>NUCLEOTIDE SEQUENCE</scope>
</reference>
<dbReference type="Gene3D" id="1.20.5.1200">
    <property type="entry name" value="Alpha-tocopherol transfer"/>
    <property type="match status" value="1"/>
</dbReference>
<proteinExistence type="predicted"/>
<gene>
    <name evidence="2" type="primary">TTPAL</name>
    <name evidence="2" type="ORF">NPIL_505811</name>
</gene>
<dbReference type="SMART" id="SM00516">
    <property type="entry name" value="SEC14"/>
    <property type="match status" value="1"/>
</dbReference>
<dbReference type="PRINTS" id="PR00180">
    <property type="entry name" value="CRETINALDHBP"/>
</dbReference>
<dbReference type="Gene3D" id="1.10.8.20">
    <property type="entry name" value="N-terminal domain of phosphatidylinositol transfer protein sec14p"/>
    <property type="match status" value="1"/>
</dbReference>
<evidence type="ECO:0000313" key="2">
    <source>
        <dbReference type="EMBL" id="GFU47504.1"/>
    </source>
</evidence>
<feature type="domain" description="CRAL-TRIO" evidence="1">
    <location>
        <begin position="103"/>
        <end position="268"/>
    </location>
</feature>